<feature type="compositionally biased region" description="Low complexity" evidence="3">
    <location>
        <begin position="294"/>
        <end position="308"/>
    </location>
</feature>
<evidence type="ECO:0000313" key="6">
    <source>
        <dbReference type="Proteomes" id="UP001634393"/>
    </source>
</evidence>
<gene>
    <name evidence="5" type="ORF">ACJIZ3_010366</name>
</gene>
<dbReference type="InterPro" id="IPR034458">
    <property type="entry name" value="EAR1-like_RRM3"/>
</dbReference>
<dbReference type="SUPFAM" id="SSF54928">
    <property type="entry name" value="RNA-binding domain, RBD"/>
    <property type="match status" value="2"/>
</dbReference>
<feature type="compositionally biased region" description="Gly residues" evidence="3">
    <location>
        <begin position="357"/>
        <end position="367"/>
    </location>
</feature>
<feature type="compositionally biased region" description="Polar residues" evidence="3">
    <location>
        <begin position="342"/>
        <end position="356"/>
    </location>
</feature>
<dbReference type="Pfam" id="PF00076">
    <property type="entry name" value="RRM_1"/>
    <property type="match status" value="1"/>
</dbReference>
<dbReference type="AlphaFoldDB" id="A0ABD3TGR5"/>
<dbReference type="InterPro" id="IPR007201">
    <property type="entry name" value="Mei2-like_Rrm_C"/>
</dbReference>
<evidence type="ECO:0000256" key="3">
    <source>
        <dbReference type="SAM" id="MobiDB-lite"/>
    </source>
</evidence>
<comment type="caution">
    <text evidence="5">The sequence shown here is derived from an EMBL/GenBank/DDBJ whole genome shotgun (WGS) entry which is preliminary data.</text>
</comment>
<feature type="compositionally biased region" description="Low complexity" evidence="3">
    <location>
        <begin position="326"/>
        <end position="341"/>
    </location>
</feature>
<evidence type="ECO:0000256" key="1">
    <source>
        <dbReference type="ARBA" id="ARBA00022884"/>
    </source>
</evidence>
<dbReference type="InterPro" id="IPR000504">
    <property type="entry name" value="RRM_dom"/>
</dbReference>
<reference evidence="5 6" key="1">
    <citation type="submission" date="2024-12" db="EMBL/GenBank/DDBJ databases">
        <title>The unique morphological basis and parallel evolutionary history of personate flowers in Penstemon.</title>
        <authorList>
            <person name="Depatie T.H."/>
            <person name="Wessinger C.A."/>
        </authorList>
    </citation>
    <scope>NUCLEOTIDE SEQUENCE [LARGE SCALE GENOMIC DNA]</scope>
    <source>
        <strain evidence="5">WTNN_2</strain>
        <tissue evidence="5">Leaf</tissue>
    </source>
</reference>
<feature type="compositionally biased region" description="Pro residues" evidence="3">
    <location>
        <begin position="57"/>
        <end position="77"/>
    </location>
</feature>
<feature type="region of interest" description="Disordered" evidence="3">
    <location>
        <begin position="276"/>
        <end position="373"/>
    </location>
</feature>
<dbReference type="Proteomes" id="UP001634393">
    <property type="component" value="Unassembled WGS sequence"/>
</dbReference>
<feature type="domain" description="RRM" evidence="4">
    <location>
        <begin position="81"/>
        <end position="159"/>
    </location>
</feature>
<evidence type="ECO:0000256" key="2">
    <source>
        <dbReference type="PROSITE-ProRule" id="PRU00176"/>
    </source>
</evidence>
<accession>A0ABD3TGR5</accession>
<feature type="region of interest" description="Disordered" evidence="3">
    <location>
        <begin position="531"/>
        <end position="571"/>
    </location>
</feature>
<protein>
    <recommendedName>
        <fullName evidence="4">RRM domain-containing protein</fullName>
    </recommendedName>
</protein>
<dbReference type="GO" id="GO:0003723">
    <property type="term" value="F:RNA binding"/>
    <property type="evidence" value="ECO:0007669"/>
    <property type="project" value="UniProtKB-UniRule"/>
</dbReference>
<dbReference type="Pfam" id="PF04059">
    <property type="entry name" value="RRM_2"/>
    <property type="match status" value="1"/>
</dbReference>
<dbReference type="PROSITE" id="PS50102">
    <property type="entry name" value="RRM"/>
    <property type="match status" value="2"/>
</dbReference>
<evidence type="ECO:0000259" key="4">
    <source>
        <dbReference type="PROSITE" id="PS50102"/>
    </source>
</evidence>
<keyword evidence="6" id="KW-1185">Reference proteome</keyword>
<feature type="region of interest" description="Disordered" evidence="3">
    <location>
        <begin position="57"/>
        <end position="78"/>
    </location>
</feature>
<feature type="domain" description="RRM" evidence="4">
    <location>
        <begin position="203"/>
        <end position="276"/>
    </location>
</feature>
<sequence length="601" mass="66716">MNEPGFSFPPYHHHHHHHHLDPRAQEFFPTTGTNIPSLPSNIYYPYPPPIYDNMVHPQPPYEVPPPPLPENLPPSPTTPSRTLFLTMVPPSVSESTIRRDLEIFGDVRAVEMERRRQGLITVHFYDVRDAQTALVAIQQQHMQQQFRLGRHYESLFNNSMGLSHPPPPPPIPTTARGLISGRVVWAQYTTPVTSGLPEGCNQGTLVVFNLDSRVSVPYLKQIFEPFGPVKELRETPRKKNQKFVEFYDVRNAAVAMAEMNGREIYGKSIVVDFSRPGGQSKKLEKGPLIPTKLNNNNNHSPRSSIPSSPSTPPQSRWRKAVGGSGKSTSSSNGSSVQESMSNLCIGSNRKNISFKTSGGGGGGGGRPWKGRHGRKEYDPRFLINIEDGVLLSESNSSRTTVMIKNIPNKYSQKLLLNMLDNHCIHCNEQIAADGEDQPLSSYDFVYLPIDFINKCNVGYGFVNMTSPEATLRLYKAFHHQSWEVFNSRKICEVTYARLQGLEALREHFKNSKFPGDDEEYMPVVFTPARDGRTLTDPSPIVGRAPSPPSSSAKEKNQLEPPLIVGGGGGGVKDHDGYSYDVAAEEVPTSAEEGGCSYKSIA</sequence>
<proteinExistence type="predicted"/>
<dbReference type="InterPro" id="IPR012677">
    <property type="entry name" value="Nucleotide-bd_a/b_plait_sf"/>
</dbReference>
<organism evidence="5 6">
    <name type="scientific">Penstemon smallii</name>
    <dbReference type="NCBI Taxonomy" id="265156"/>
    <lineage>
        <taxon>Eukaryota</taxon>
        <taxon>Viridiplantae</taxon>
        <taxon>Streptophyta</taxon>
        <taxon>Embryophyta</taxon>
        <taxon>Tracheophyta</taxon>
        <taxon>Spermatophyta</taxon>
        <taxon>Magnoliopsida</taxon>
        <taxon>eudicotyledons</taxon>
        <taxon>Gunneridae</taxon>
        <taxon>Pentapetalae</taxon>
        <taxon>asterids</taxon>
        <taxon>lamiids</taxon>
        <taxon>Lamiales</taxon>
        <taxon>Plantaginaceae</taxon>
        <taxon>Cheloneae</taxon>
        <taxon>Penstemon</taxon>
    </lineage>
</organism>
<keyword evidence="1 2" id="KW-0694">RNA-binding</keyword>
<dbReference type="CDD" id="cd12530">
    <property type="entry name" value="RRM3_EAR1_like"/>
    <property type="match status" value="1"/>
</dbReference>
<name>A0ABD3TGR5_9LAMI</name>
<dbReference type="EMBL" id="JBJXBP010000004">
    <property type="protein sequence ID" value="KAL3835630.1"/>
    <property type="molecule type" value="Genomic_DNA"/>
</dbReference>
<dbReference type="InterPro" id="IPR035979">
    <property type="entry name" value="RBD_domain_sf"/>
</dbReference>
<dbReference type="Gene3D" id="3.30.70.330">
    <property type="match status" value="2"/>
</dbReference>
<feature type="region of interest" description="Disordered" evidence="3">
    <location>
        <begin position="1"/>
        <end position="20"/>
    </location>
</feature>
<dbReference type="SMART" id="SM00360">
    <property type="entry name" value="RRM"/>
    <property type="match status" value="2"/>
</dbReference>
<dbReference type="PANTHER" id="PTHR23189">
    <property type="entry name" value="RNA RECOGNITION MOTIF-CONTAINING"/>
    <property type="match status" value="1"/>
</dbReference>
<evidence type="ECO:0000313" key="5">
    <source>
        <dbReference type="EMBL" id="KAL3835630.1"/>
    </source>
</evidence>
<dbReference type="FunFam" id="3.30.70.330:FF:001402">
    <property type="entry name" value="Terminal EAR1-like 1"/>
    <property type="match status" value="1"/>
</dbReference>
<feature type="compositionally biased region" description="Basic residues" evidence="3">
    <location>
        <begin position="11"/>
        <end position="20"/>
    </location>
</feature>